<feature type="region of interest" description="Disordered" evidence="1">
    <location>
        <begin position="198"/>
        <end position="230"/>
    </location>
</feature>
<dbReference type="Proteomes" id="UP000054928">
    <property type="component" value="Unassembled WGS sequence"/>
</dbReference>
<dbReference type="OMA" id="IVQCSEN"/>
<sequence>MKESALEERQRRLELSQSVRRPNFSTAALQAYLANDNDAKSVDNQPYERKAATESPLSRFRKHITLSHMLPNQFSDEKSLSRSDTQNVQRIGSSLNLAQCLMHKINEAKSLRLTGVTSDVHISKHNNSEIVSIGSQSSIVSGSNRIQSVKEAMPSLPITSDLNKCPNLPSTGAGLIATPPVPHSKPVMPAIPHLLSASTPEKTDKSESPFDAATRNKAPQTNTISCTSTSETNGAAFNQQILRKTQSSKDDEYNPKCERHNHNSQMFAIEKQNADVVFSVANANSISQRKIEMKTSHEINSKCSLENNSEADVQNSCTESFESSHITHCPWIDHELIFLEEGRGMGGHDNLLQMEYSVNQDEVVWKRHQHVIQQVEHKRILKLRKIRQIGFKTQNQLTLRVDCNKTPDLIENSILEGAKVSTTPAFEKAGAKSANLELTNRGMLFRKRKLSRVHFSNRNCSRRESKFRCTKRFLINCKKYIHSQNTARPRRDKTRIKQSKKTEAKHTQFQDNNKPKTEQCDQTKIAEIERMNRNVKQILNADVTSKPDTPSQFIVFSENTLPSNGSNSKLSRNDLITMGDLALARNLLCNVNPCHTTNDSFEVKYQNEFIPMTLSVHKVIIQQPEGRKDEKNRDEVLEAP</sequence>
<organism evidence="2 3">
    <name type="scientific">Plasmopara halstedii</name>
    <name type="common">Downy mildew of sunflower</name>
    <dbReference type="NCBI Taxonomy" id="4781"/>
    <lineage>
        <taxon>Eukaryota</taxon>
        <taxon>Sar</taxon>
        <taxon>Stramenopiles</taxon>
        <taxon>Oomycota</taxon>
        <taxon>Peronosporomycetes</taxon>
        <taxon>Peronosporales</taxon>
        <taxon>Peronosporaceae</taxon>
        <taxon>Plasmopara</taxon>
    </lineage>
</organism>
<accession>A0A0P1B0V1</accession>
<evidence type="ECO:0000256" key="1">
    <source>
        <dbReference type="SAM" id="MobiDB-lite"/>
    </source>
</evidence>
<evidence type="ECO:0000313" key="3">
    <source>
        <dbReference type="Proteomes" id="UP000054928"/>
    </source>
</evidence>
<keyword evidence="3" id="KW-1185">Reference proteome</keyword>
<evidence type="ECO:0000313" key="2">
    <source>
        <dbReference type="EMBL" id="CEG47781.1"/>
    </source>
</evidence>
<proteinExistence type="predicted"/>
<dbReference type="GeneID" id="36400172"/>
<feature type="compositionally biased region" description="Polar residues" evidence="1">
    <location>
        <begin position="217"/>
        <end position="230"/>
    </location>
</feature>
<protein>
    <submittedName>
        <fullName evidence="2">Uncharacterized protein</fullName>
    </submittedName>
</protein>
<feature type="region of interest" description="Disordered" evidence="1">
    <location>
        <begin position="484"/>
        <end position="520"/>
    </location>
</feature>
<dbReference type="EMBL" id="CCYD01002864">
    <property type="protein sequence ID" value="CEG47781.1"/>
    <property type="molecule type" value="Genomic_DNA"/>
</dbReference>
<feature type="compositionally biased region" description="Basic and acidic residues" evidence="1">
    <location>
        <begin position="500"/>
        <end position="520"/>
    </location>
</feature>
<dbReference type="AlphaFoldDB" id="A0A0P1B0V1"/>
<dbReference type="RefSeq" id="XP_024584150.1">
    <property type="nucleotide sequence ID" value="XM_024718786.1"/>
</dbReference>
<dbReference type="OrthoDB" id="124123at2759"/>
<reference evidence="3" key="1">
    <citation type="submission" date="2014-09" db="EMBL/GenBank/DDBJ databases">
        <authorList>
            <person name="Sharma Rahul"/>
            <person name="Thines Marco"/>
        </authorList>
    </citation>
    <scope>NUCLEOTIDE SEQUENCE [LARGE SCALE GENOMIC DNA]</scope>
</reference>
<name>A0A0P1B0V1_PLAHL</name>
<feature type="compositionally biased region" description="Basic residues" evidence="1">
    <location>
        <begin position="488"/>
        <end position="499"/>
    </location>
</feature>